<dbReference type="InterPro" id="IPR050553">
    <property type="entry name" value="Thioredoxin_ResA/DsbE_sf"/>
</dbReference>
<accession>A0ABW0U7M8</accession>
<dbReference type="PANTHER" id="PTHR42852">
    <property type="entry name" value="THIOL:DISULFIDE INTERCHANGE PROTEIN DSBE"/>
    <property type="match status" value="1"/>
</dbReference>
<dbReference type="InterPro" id="IPR036249">
    <property type="entry name" value="Thioredoxin-like_sf"/>
</dbReference>
<organism evidence="3 4">
    <name type="scientific">Aliibacillus thermotolerans</name>
    <dbReference type="NCBI Taxonomy" id="1834418"/>
    <lineage>
        <taxon>Bacteria</taxon>
        <taxon>Bacillati</taxon>
        <taxon>Bacillota</taxon>
        <taxon>Bacilli</taxon>
        <taxon>Bacillales</taxon>
        <taxon>Bacillaceae</taxon>
        <taxon>Aliibacillus</taxon>
    </lineage>
</organism>
<keyword evidence="4" id="KW-1185">Reference proteome</keyword>
<name>A0ABW0U7M8_9BACI</name>
<dbReference type="RefSeq" id="WP_270897533.1">
    <property type="nucleotide sequence ID" value="NZ_JBHSPF010000018.1"/>
</dbReference>
<dbReference type="SUPFAM" id="SSF52833">
    <property type="entry name" value="Thioredoxin-like"/>
    <property type="match status" value="1"/>
</dbReference>
<sequence>MQAMKFSLKEMNNDHIVHLEDLKGTPILLTFWTSWCPDSAFDLMKKQALYEHMDPNRLKMLMINVIGREREANSPQKFIEKNGFTFPVVMDEGRKTYDAYGCEGVPSTFILNERLEIVHSYGEKATFIEIMEGVNQVINT</sequence>
<evidence type="ECO:0000313" key="3">
    <source>
        <dbReference type="EMBL" id="MFC5628270.1"/>
    </source>
</evidence>
<dbReference type="PANTHER" id="PTHR42852:SF13">
    <property type="entry name" value="PROTEIN DIPZ"/>
    <property type="match status" value="1"/>
</dbReference>
<dbReference type="CDD" id="cd02966">
    <property type="entry name" value="TlpA_like_family"/>
    <property type="match status" value="1"/>
</dbReference>
<evidence type="ECO:0000259" key="2">
    <source>
        <dbReference type="Pfam" id="PF00578"/>
    </source>
</evidence>
<dbReference type="EMBL" id="JBHSPF010000018">
    <property type="protein sequence ID" value="MFC5628270.1"/>
    <property type="molecule type" value="Genomic_DNA"/>
</dbReference>
<comment type="caution">
    <text evidence="3">The sequence shown here is derived from an EMBL/GenBank/DDBJ whole genome shotgun (WGS) entry which is preliminary data.</text>
</comment>
<gene>
    <name evidence="3" type="ORF">ACFPTR_05090</name>
</gene>
<dbReference type="Proteomes" id="UP001596143">
    <property type="component" value="Unassembled WGS sequence"/>
</dbReference>
<evidence type="ECO:0000256" key="1">
    <source>
        <dbReference type="ARBA" id="ARBA00023157"/>
    </source>
</evidence>
<keyword evidence="1" id="KW-1015">Disulfide bond</keyword>
<dbReference type="Gene3D" id="3.40.30.10">
    <property type="entry name" value="Glutaredoxin"/>
    <property type="match status" value="1"/>
</dbReference>
<dbReference type="InterPro" id="IPR000866">
    <property type="entry name" value="AhpC/TSA"/>
</dbReference>
<evidence type="ECO:0000313" key="4">
    <source>
        <dbReference type="Proteomes" id="UP001596143"/>
    </source>
</evidence>
<feature type="domain" description="Alkyl hydroperoxide reductase subunit C/ Thiol specific antioxidant" evidence="2">
    <location>
        <begin position="2"/>
        <end position="119"/>
    </location>
</feature>
<dbReference type="Pfam" id="PF00578">
    <property type="entry name" value="AhpC-TSA"/>
    <property type="match status" value="1"/>
</dbReference>
<reference evidence="4" key="1">
    <citation type="journal article" date="2019" name="Int. J. Syst. Evol. Microbiol.">
        <title>The Global Catalogue of Microorganisms (GCM) 10K type strain sequencing project: providing services to taxonomists for standard genome sequencing and annotation.</title>
        <authorList>
            <consortium name="The Broad Institute Genomics Platform"/>
            <consortium name="The Broad Institute Genome Sequencing Center for Infectious Disease"/>
            <person name="Wu L."/>
            <person name="Ma J."/>
        </authorList>
    </citation>
    <scope>NUCLEOTIDE SEQUENCE [LARGE SCALE GENOMIC DNA]</scope>
    <source>
        <strain evidence="4">CGMCC 1.15790</strain>
    </source>
</reference>
<proteinExistence type="predicted"/>
<protein>
    <submittedName>
        <fullName evidence="3">TlpA disulfide reductase family protein</fullName>
    </submittedName>
</protein>